<evidence type="ECO:0000256" key="3">
    <source>
        <dbReference type="ARBA" id="ARBA00023125"/>
    </source>
</evidence>
<evidence type="ECO:0000256" key="1">
    <source>
        <dbReference type="ARBA" id="ARBA00009437"/>
    </source>
</evidence>
<comment type="similarity">
    <text evidence="1">Belongs to the LysR transcriptional regulatory family.</text>
</comment>
<dbReference type="Proteomes" id="UP000614811">
    <property type="component" value="Unassembled WGS sequence"/>
</dbReference>
<dbReference type="Gene3D" id="3.40.190.290">
    <property type="match status" value="1"/>
</dbReference>
<dbReference type="PRINTS" id="PR00039">
    <property type="entry name" value="HTHLYSR"/>
</dbReference>
<evidence type="ECO:0000256" key="4">
    <source>
        <dbReference type="ARBA" id="ARBA00023163"/>
    </source>
</evidence>
<proteinExistence type="inferred from homology"/>
<dbReference type="GO" id="GO:0000976">
    <property type="term" value="F:transcription cis-regulatory region binding"/>
    <property type="evidence" value="ECO:0007669"/>
    <property type="project" value="TreeGrafter"/>
</dbReference>
<dbReference type="InterPro" id="IPR005119">
    <property type="entry name" value="LysR_subst-bd"/>
</dbReference>
<evidence type="ECO:0000259" key="5">
    <source>
        <dbReference type="PROSITE" id="PS50931"/>
    </source>
</evidence>
<gene>
    <name evidence="6" type="ORF">GCM10008090_23920</name>
</gene>
<dbReference type="PROSITE" id="PS50931">
    <property type="entry name" value="HTH_LYSR"/>
    <property type="match status" value="1"/>
</dbReference>
<dbReference type="InterPro" id="IPR036388">
    <property type="entry name" value="WH-like_DNA-bd_sf"/>
</dbReference>
<feature type="domain" description="HTH lysR-type" evidence="5">
    <location>
        <begin position="1"/>
        <end position="58"/>
    </location>
</feature>
<protein>
    <submittedName>
        <fullName evidence="6">LysR family transcriptional regulator</fullName>
    </submittedName>
</protein>
<evidence type="ECO:0000313" key="6">
    <source>
        <dbReference type="EMBL" id="GHA13398.1"/>
    </source>
</evidence>
<evidence type="ECO:0000256" key="2">
    <source>
        <dbReference type="ARBA" id="ARBA00023015"/>
    </source>
</evidence>
<dbReference type="SUPFAM" id="SSF53850">
    <property type="entry name" value="Periplasmic binding protein-like II"/>
    <property type="match status" value="1"/>
</dbReference>
<keyword evidence="4" id="KW-0804">Transcription</keyword>
<dbReference type="FunFam" id="1.10.10.10:FF:000001">
    <property type="entry name" value="LysR family transcriptional regulator"/>
    <property type="match status" value="1"/>
</dbReference>
<keyword evidence="7" id="KW-1185">Reference proteome</keyword>
<dbReference type="EMBL" id="BMXA01000004">
    <property type="protein sequence ID" value="GHA13398.1"/>
    <property type="molecule type" value="Genomic_DNA"/>
</dbReference>
<organism evidence="6 7">
    <name type="scientific">Arenicella chitinivorans</name>
    <dbReference type="NCBI Taxonomy" id="1329800"/>
    <lineage>
        <taxon>Bacteria</taxon>
        <taxon>Pseudomonadati</taxon>
        <taxon>Pseudomonadota</taxon>
        <taxon>Gammaproteobacteria</taxon>
        <taxon>Arenicellales</taxon>
        <taxon>Arenicellaceae</taxon>
        <taxon>Arenicella</taxon>
    </lineage>
</organism>
<dbReference type="AlphaFoldDB" id="A0A918RYA1"/>
<dbReference type="RefSeq" id="WP_189401449.1">
    <property type="nucleotide sequence ID" value="NZ_BMXA01000004.1"/>
</dbReference>
<dbReference type="PANTHER" id="PTHR30126">
    <property type="entry name" value="HTH-TYPE TRANSCRIPTIONAL REGULATOR"/>
    <property type="match status" value="1"/>
</dbReference>
<comment type="caution">
    <text evidence="6">The sequence shown here is derived from an EMBL/GenBank/DDBJ whole genome shotgun (WGS) entry which is preliminary data.</text>
</comment>
<dbReference type="Pfam" id="PF00126">
    <property type="entry name" value="HTH_1"/>
    <property type="match status" value="1"/>
</dbReference>
<dbReference type="InterPro" id="IPR000847">
    <property type="entry name" value="LysR_HTH_N"/>
</dbReference>
<dbReference type="PANTHER" id="PTHR30126:SF22">
    <property type="entry name" value="HTH-TYPE TRANSCRIPTIONAL REGULATOR YHAJ-RELATED"/>
    <property type="match status" value="1"/>
</dbReference>
<sequence>MKLDQLLMFQSVAELGSLRGASDRLHKTQPAISQSIKQLEIGLGVTLFSRSGYRLELTQSGRILYQHALRVLNEATSLQNMARHISSGNEPSITLATEASYDLRGIIPLLSHVQKQFPDTQIVLRQERLTGAVEALSEKQATLCLSPVSTELIQNTKFKMHYLSSGCLINVASEQLLARHPELLTSTNLLNEYQIVVQDSGKYSKDKRWGVQDGQRCWYVNDFATKKMLIESGMGWGKLPQHQIQKSLDNGTLLELNLEDIQSRVTFDYYLIKNKDQILGPVAQTLWDQFEAYSFNHIESSG</sequence>
<keyword evidence="2" id="KW-0805">Transcription regulation</keyword>
<keyword evidence="3" id="KW-0238">DNA-binding</keyword>
<dbReference type="Pfam" id="PF03466">
    <property type="entry name" value="LysR_substrate"/>
    <property type="match status" value="1"/>
</dbReference>
<evidence type="ECO:0000313" key="7">
    <source>
        <dbReference type="Proteomes" id="UP000614811"/>
    </source>
</evidence>
<name>A0A918RYA1_9GAMM</name>
<dbReference type="GO" id="GO:0003700">
    <property type="term" value="F:DNA-binding transcription factor activity"/>
    <property type="evidence" value="ECO:0007669"/>
    <property type="project" value="InterPro"/>
</dbReference>
<reference evidence="6" key="2">
    <citation type="submission" date="2020-09" db="EMBL/GenBank/DDBJ databases">
        <authorList>
            <person name="Sun Q."/>
            <person name="Kim S."/>
        </authorList>
    </citation>
    <scope>NUCLEOTIDE SEQUENCE</scope>
    <source>
        <strain evidence="6">KCTC 12711</strain>
    </source>
</reference>
<reference evidence="6" key="1">
    <citation type="journal article" date="2014" name="Int. J. Syst. Evol. Microbiol.">
        <title>Complete genome sequence of Corynebacterium casei LMG S-19264T (=DSM 44701T), isolated from a smear-ripened cheese.</title>
        <authorList>
            <consortium name="US DOE Joint Genome Institute (JGI-PGF)"/>
            <person name="Walter F."/>
            <person name="Albersmeier A."/>
            <person name="Kalinowski J."/>
            <person name="Ruckert C."/>
        </authorList>
    </citation>
    <scope>NUCLEOTIDE SEQUENCE</scope>
    <source>
        <strain evidence="6">KCTC 12711</strain>
    </source>
</reference>
<dbReference type="InterPro" id="IPR036390">
    <property type="entry name" value="WH_DNA-bd_sf"/>
</dbReference>
<dbReference type="Gene3D" id="1.10.10.10">
    <property type="entry name" value="Winged helix-like DNA-binding domain superfamily/Winged helix DNA-binding domain"/>
    <property type="match status" value="1"/>
</dbReference>
<accession>A0A918RYA1</accession>
<dbReference type="SUPFAM" id="SSF46785">
    <property type="entry name" value="Winged helix' DNA-binding domain"/>
    <property type="match status" value="1"/>
</dbReference>